<dbReference type="InterPro" id="IPR035668">
    <property type="entry name" value="Amicyanin"/>
</dbReference>
<dbReference type="InterPro" id="IPR028096">
    <property type="entry name" value="EfeO_Cupredoxin"/>
</dbReference>
<gene>
    <name evidence="2" type="ORF">GCM10007927_04400</name>
</gene>
<dbReference type="InterPro" id="IPR052721">
    <property type="entry name" value="ET_Amicyanin"/>
</dbReference>
<dbReference type="SUPFAM" id="SSF49503">
    <property type="entry name" value="Cupredoxins"/>
    <property type="match status" value="1"/>
</dbReference>
<dbReference type="InterPro" id="IPR008972">
    <property type="entry name" value="Cupredoxin"/>
</dbReference>
<dbReference type="Proteomes" id="UP001161388">
    <property type="component" value="Unassembled WGS sequence"/>
</dbReference>
<organism evidence="2 3">
    <name type="scientific">Sulfitobacter pacificus</name>
    <dbReference type="NCBI Taxonomy" id="1499314"/>
    <lineage>
        <taxon>Bacteria</taxon>
        <taxon>Pseudomonadati</taxon>
        <taxon>Pseudomonadota</taxon>
        <taxon>Alphaproteobacteria</taxon>
        <taxon>Rhodobacterales</taxon>
        <taxon>Roseobacteraceae</taxon>
        <taxon>Sulfitobacter</taxon>
    </lineage>
</organism>
<comment type="caution">
    <text evidence="2">The sequence shown here is derived from an EMBL/GenBank/DDBJ whole genome shotgun (WGS) entry which is preliminary data.</text>
</comment>
<dbReference type="PANTHER" id="PTHR36507">
    <property type="entry name" value="BLL1555 PROTEIN"/>
    <property type="match status" value="1"/>
</dbReference>
<keyword evidence="3" id="KW-1185">Reference proteome</keyword>
<evidence type="ECO:0000313" key="2">
    <source>
        <dbReference type="EMBL" id="GLQ25637.1"/>
    </source>
</evidence>
<dbReference type="Pfam" id="PF13473">
    <property type="entry name" value="Cupredoxin_1"/>
    <property type="match status" value="1"/>
</dbReference>
<sequence length="122" mass="13759">MRKLTDTINRRVFGALLGAKLGVLATGASAYTRSLNQRSQAHTVTIKRFRFVPEHLEIKVGDIVEWVNEDNAPHTATEDNVVWDTGNLEKSEWAQIEFKEAATYNYICAYHPHMKGTLTVLA</sequence>
<feature type="domain" description="EfeO-type cupredoxin-like" evidence="1">
    <location>
        <begin position="30"/>
        <end position="120"/>
    </location>
</feature>
<dbReference type="Gene3D" id="2.60.40.420">
    <property type="entry name" value="Cupredoxins - blue copper proteins"/>
    <property type="match status" value="1"/>
</dbReference>
<evidence type="ECO:0000313" key="3">
    <source>
        <dbReference type="Proteomes" id="UP001161388"/>
    </source>
</evidence>
<evidence type="ECO:0000259" key="1">
    <source>
        <dbReference type="Pfam" id="PF13473"/>
    </source>
</evidence>
<dbReference type="EMBL" id="BSNL01000001">
    <property type="protein sequence ID" value="GLQ25637.1"/>
    <property type="molecule type" value="Genomic_DNA"/>
</dbReference>
<proteinExistence type="predicted"/>
<dbReference type="CDD" id="cd13921">
    <property type="entry name" value="Amicyanin"/>
    <property type="match status" value="1"/>
</dbReference>
<protein>
    <recommendedName>
        <fullName evidence="1">EfeO-type cupredoxin-like domain-containing protein</fullName>
    </recommendedName>
</protein>
<dbReference type="RefSeq" id="WP_284370121.1">
    <property type="nucleotide sequence ID" value="NZ_BSNL01000001.1"/>
</dbReference>
<accession>A0ABQ5VF39</accession>
<reference evidence="2" key="1">
    <citation type="journal article" date="2014" name="Int. J. Syst. Evol. Microbiol.">
        <title>Complete genome of a new Firmicutes species belonging to the dominant human colonic microbiota ('Ruminococcus bicirculans') reveals two chromosomes and a selective capacity to utilize plant glucans.</title>
        <authorList>
            <consortium name="NISC Comparative Sequencing Program"/>
            <person name="Wegmann U."/>
            <person name="Louis P."/>
            <person name="Goesmann A."/>
            <person name="Henrissat B."/>
            <person name="Duncan S.H."/>
            <person name="Flint H.J."/>
        </authorList>
    </citation>
    <scope>NUCLEOTIDE SEQUENCE</scope>
    <source>
        <strain evidence="2">NBRC 109915</strain>
    </source>
</reference>
<dbReference type="PANTHER" id="PTHR36507:SF1">
    <property type="entry name" value="BLL1555 PROTEIN"/>
    <property type="match status" value="1"/>
</dbReference>
<reference evidence="2" key="2">
    <citation type="submission" date="2023-01" db="EMBL/GenBank/DDBJ databases">
        <title>Draft genome sequence of Sulfitobacter pacificus strain NBRC 109915.</title>
        <authorList>
            <person name="Sun Q."/>
            <person name="Mori K."/>
        </authorList>
    </citation>
    <scope>NUCLEOTIDE SEQUENCE</scope>
    <source>
        <strain evidence="2">NBRC 109915</strain>
    </source>
</reference>
<name>A0ABQ5VF39_9RHOB</name>